<gene>
    <name evidence="1" type="ORF">FH972_006885</name>
</gene>
<dbReference type="AlphaFoldDB" id="A0A5N6QVH4"/>
<dbReference type="EMBL" id="CM017322">
    <property type="protein sequence ID" value="KAE8010518.1"/>
    <property type="molecule type" value="Genomic_DNA"/>
</dbReference>
<name>A0A5N6QVH4_9ROSI</name>
<dbReference type="GO" id="GO:0010274">
    <property type="term" value="P:hydrotropism"/>
    <property type="evidence" value="ECO:0007669"/>
    <property type="project" value="InterPro"/>
</dbReference>
<sequence length="51" mass="5933">MAFGLVRIALECDKEEENKGVRVLLEELVWRTYCNGKKSGFATRRECEPKE</sequence>
<dbReference type="InterPro" id="IPR006460">
    <property type="entry name" value="MIZ1-like_pln"/>
</dbReference>
<accession>A0A5N6QVH4</accession>
<dbReference type="PANTHER" id="PTHR31696">
    <property type="entry name" value="PROTEIN MIZU-KUSSEI 1"/>
    <property type="match status" value="1"/>
</dbReference>
<evidence type="ECO:0000313" key="2">
    <source>
        <dbReference type="Proteomes" id="UP000327013"/>
    </source>
</evidence>
<dbReference type="PANTHER" id="PTHR31696:SF23">
    <property type="entry name" value="PROTEIN MIZU-KUSSEI 1"/>
    <property type="match status" value="1"/>
</dbReference>
<reference evidence="1 2" key="1">
    <citation type="submission" date="2019-06" db="EMBL/GenBank/DDBJ databases">
        <title>A chromosomal-level reference genome of Carpinus fangiana (Coryloideae, Betulaceae).</title>
        <authorList>
            <person name="Yang X."/>
            <person name="Wang Z."/>
            <person name="Zhang L."/>
            <person name="Hao G."/>
            <person name="Liu J."/>
            <person name="Yang Y."/>
        </authorList>
    </citation>
    <scope>NUCLEOTIDE SEQUENCE [LARGE SCALE GENOMIC DNA]</scope>
    <source>
        <strain evidence="1">Cfa_2016G</strain>
        <tissue evidence="1">Leaf</tissue>
    </source>
</reference>
<dbReference type="OrthoDB" id="1738219at2759"/>
<protein>
    <submittedName>
        <fullName evidence="1">Uncharacterized protein</fullName>
    </submittedName>
</protein>
<organism evidence="1 2">
    <name type="scientific">Carpinus fangiana</name>
    <dbReference type="NCBI Taxonomy" id="176857"/>
    <lineage>
        <taxon>Eukaryota</taxon>
        <taxon>Viridiplantae</taxon>
        <taxon>Streptophyta</taxon>
        <taxon>Embryophyta</taxon>
        <taxon>Tracheophyta</taxon>
        <taxon>Spermatophyta</taxon>
        <taxon>Magnoliopsida</taxon>
        <taxon>eudicotyledons</taxon>
        <taxon>Gunneridae</taxon>
        <taxon>Pentapetalae</taxon>
        <taxon>rosids</taxon>
        <taxon>fabids</taxon>
        <taxon>Fagales</taxon>
        <taxon>Betulaceae</taxon>
        <taxon>Carpinus</taxon>
    </lineage>
</organism>
<proteinExistence type="predicted"/>
<dbReference type="Proteomes" id="UP000327013">
    <property type="component" value="Chromosome 2"/>
</dbReference>
<evidence type="ECO:0000313" key="1">
    <source>
        <dbReference type="EMBL" id="KAE8010518.1"/>
    </source>
</evidence>
<keyword evidence="2" id="KW-1185">Reference proteome</keyword>
<dbReference type="Pfam" id="PF04759">
    <property type="entry name" value="DUF617"/>
    <property type="match status" value="1"/>
</dbReference>